<evidence type="ECO:0000256" key="1">
    <source>
        <dbReference type="ARBA" id="ARBA00004245"/>
    </source>
</evidence>
<comment type="similarity">
    <text evidence="2">Belongs to the MAPRE family.</text>
</comment>
<dbReference type="InterPro" id="IPR027328">
    <property type="entry name" value="MAPRE"/>
</dbReference>
<dbReference type="GO" id="GO:0030473">
    <property type="term" value="P:nuclear migration along microtubule"/>
    <property type="evidence" value="ECO:0007669"/>
    <property type="project" value="UniProtKB-ARBA"/>
</dbReference>
<evidence type="ECO:0000256" key="6">
    <source>
        <dbReference type="ARBA" id="ARBA00022776"/>
    </source>
</evidence>
<dbReference type="InterPro" id="IPR036133">
    <property type="entry name" value="EB1_C_sf"/>
</dbReference>
<evidence type="ECO:0000256" key="9">
    <source>
        <dbReference type="PROSITE-ProRule" id="PRU00576"/>
    </source>
</evidence>
<feature type="region of interest" description="Disordered" evidence="10">
    <location>
        <begin position="229"/>
        <end position="249"/>
    </location>
</feature>
<dbReference type="Gene3D" id="1.20.5.1430">
    <property type="match status" value="1"/>
</dbReference>
<dbReference type="PROSITE" id="PS51230">
    <property type="entry name" value="EB1_C"/>
    <property type="match status" value="1"/>
</dbReference>
<dbReference type="GO" id="GO:0072686">
    <property type="term" value="C:mitotic spindle"/>
    <property type="evidence" value="ECO:0007669"/>
    <property type="project" value="UniProtKB-ARBA"/>
</dbReference>
<evidence type="ECO:0000313" key="12">
    <source>
        <dbReference type="EMBL" id="CAG8514364.1"/>
    </source>
</evidence>
<feature type="region of interest" description="Disordered" evidence="10">
    <location>
        <begin position="110"/>
        <end position="160"/>
    </location>
</feature>
<evidence type="ECO:0000259" key="11">
    <source>
        <dbReference type="PROSITE" id="PS51230"/>
    </source>
</evidence>
<dbReference type="GO" id="GO:0051010">
    <property type="term" value="F:microtubule plus-end binding"/>
    <property type="evidence" value="ECO:0007669"/>
    <property type="project" value="UniProtKB-ARBA"/>
</dbReference>
<sequence length="249" mass="27699">MGESRTELLAWLNDLLQLNYTKVEQCGTGDVQLNKVKFNAKHEYEYVANFKVLQTAFDKHKLDKTISVQRLVKCKFQDNLEFLQWMKKYWDTYYPGGPYDALGRRGNMAGTPKSVTGGGSTSAIRTGMTKRTPGAGGRTGGVSMHAPISSSGRLSASGMSDPVQSSAAVLDLTKKLEEVNATVDGLERERDFYFGKLRDIEILVQQQIEGDPENVFLKEVQDILYSTEDGFEVPPEGGVEGVEYEDETF</sequence>
<dbReference type="GO" id="GO:0035372">
    <property type="term" value="P:protein localization to microtubule"/>
    <property type="evidence" value="ECO:0007669"/>
    <property type="project" value="UniProtKB-ARBA"/>
</dbReference>
<keyword evidence="7" id="KW-0206">Cytoskeleton</keyword>
<keyword evidence="5 9" id="KW-0493">Microtubule</keyword>
<feature type="domain" description="EB1 C-terminal" evidence="11">
    <location>
        <begin position="161"/>
        <end position="233"/>
    </location>
</feature>
<dbReference type="InterPro" id="IPR004953">
    <property type="entry name" value="EB1_C"/>
</dbReference>
<name>A0A9N9F7B9_9GLOM</name>
<dbReference type="PANTHER" id="PTHR10623">
    <property type="entry name" value="MICROTUBULE-ASSOCIATED PROTEIN RP/EB FAMILY MEMBER"/>
    <property type="match status" value="1"/>
</dbReference>
<dbReference type="EMBL" id="CAJVPI010000291">
    <property type="protein sequence ID" value="CAG8514364.1"/>
    <property type="molecule type" value="Genomic_DNA"/>
</dbReference>
<evidence type="ECO:0000256" key="8">
    <source>
        <dbReference type="ARBA" id="ARBA00023306"/>
    </source>
</evidence>
<dbReference type="FunFam" id="1.20.5.1430:FF:000005">
    <property type="entry name" value="Eb1, isoform E"/>
    <property type="match status" value="1"/>
</dbReference>
<comment type="caution">
    <text evidence="12">The sequence shown here is derived from an EMBL/GenBank/DDBJ whole genome shotgun (WGS) entry which is preliminary data.</text>
</comment>
<keyword evidence="3" id="KW-0963">Cytoplasm</keyword>
<dbReference type="Gene3D" id="1.10.418.10">
    <property type="entry name" value="Calponin-like domain"/>
    <property type="match status" value="1"/>
</dbReference>
<dbReference type="Pfam" id="PF03271">
    <property type="entry name" value="EB1"/>
    <property type="match status" value="1"/>
</dbReference>
<evidence type="ECO:0000256" key="3">
    <source>
        <dbReference type="ARBA" id="ARBA00022490"/>
    </source>
</evidence>
<dbReference type="InterPro" id="IPR036872">
    <property type="entry name" value="CH_dom_sf"/>
</dbReference>
<dbReference type="AlphaFoldDB" id="A0A9N9F7B9"/>
<dbReference type="OrthoDB" id="2119228at2759"/>
<dbReference type="GO" id="GO:0051301">
    <property type="term" value="P:cell division"/>
    <property type="evidence" value="ECO:0007669"/>
    <property type="project" value="UniProtKB-KW"/>
</dbReference>
<proteinExistence type="inferred from homology"/>
<dbReference type="SUPFAM" id="SSF140612">
    <property type="entry name" value="EB1 dimerisation domain-like"/>
    <property type="match status" value="1"/>
</dbReference>
<evidence type="ECO:0000256" key="2">
    <source>
        <dbReference type="ARBA" id="ARBA00010729"/>
    </source>
</evidence>
<reference evidence="12" key="1">
    <citation type="submission" date="2021-06" db="EMBL/GenBank/DDBJ databases">
        <authorList>
            <person name="Kallberg Y."/>
            <person name="Tangrot J."/>
            <person name="Rosling A."/>
        </authorList>
    </citation>
    <scope>NUCLEOTIDE SEQUENCE</scope>
    <source>
        <strain evidence="12">BR232B</strain>
    </source>
</reference>
<keyword evidence="4" id="KW-0132">Cell division</keyword>
<evidence type="ECO:0000256" key="4">
    <source>
        <dbReference type="ARBA" id="ARBA00022618"/>
    </source>
</evidence>
<evidence type="ECO:0000256" key="10">
    <source>
        <dbReference type="SAM" id="MobiDB-lite"/>
    </source>
</evidence>
<keyword evidence="13" id="KW-1185">Reference proteome</keyword>
<keyword evidence="8" id="KW-0131">Cell cycle</keyword>
<evidence type="ECO:0000256" key="7">
    <source>
        <dbReference type="ARBA" id="ARBA00023212"/>
    </source>
</evidence>
<dbReference type="SUPFAM" id="SSF47576">
    <property type="entry name" value="Calponin-homology domain, CH-domain"/>
    <property type="match status" value="1"/>
</dbReference>
<evidence type="ECO:0000313" key="13">
    <source>
        <dbReference type="Proteomes" id="UP000789739"/>
    </source>
</evidence>
<dbReference type="GO" id="GO:0035371">
    <property type="term" value="C:microtubule plus-end"/>
    <property type="evidence" value="ECO:0007669"/>
    <property type="project" value="UniProtKB-ARBA"/>
</dbReference>
<feature type="compositionally biased region" description="Low complexity" evidence="10">
    <location>
        <begin position="149"/>
        <end position="160"/>
    </location>
</feature>
<comment type="subcellular location">
    <subcellularLocation>
        <location evidence="1">Cytoplasm</location>
        <location evidence="1">Cytoskeleton</location>
    </subcellularLocation>
</comment>
<evidence type="ECO:0000256" key="5">
    <source>
        <dbReference type="ARBA" id="ARBA00022701"/>
    </source>
</evidence>
<protein>
    <submittedName>
        <fullName evidence="12">7610_t:CDS:1</fullName>
    </submittedName>
</protein>
<organism evidence="12 13">
    <name type="scientific">Paraglomus brasilianum</name>
    <dbReference type="NCBI Taxonomy" id="144538"/>
    <lineage>
        <taxon>Eukaryota</taxon>
        <taxon>Fungi</taxon>
        <taxon>Fungi incertae sedis</taxon>
        <taxon>Mucoromycota</taxon>
        <taxon>Glomeromycotina</taxon>
        <taxon>Glomeromycetes</taxon>
        <taxon>Paraglomerales</taxon>
        <taxon>Paraglomeraceae</taxon>
        <taxon>Paraglomus</taxon>
    </lineage>
</organism>
<keyword evidence="6" id="KW-0498">Mitosis</keyword>
<dbReference type="Proteomes" id="UP000789739">
    <property type="component" value="Unassembled WGS sequence"/>
</dbReference>
<gene>
    <name evidence="12" type="ORF">PBRASI_LOCUS3285</name>
</gene>
<dbReference type="FunFam" id="1.10.418.10:FF:000028">
    <property type="entry name" value="RP/EB family microtubule-associated protein"/>
    <property type="match status" value="1"/>
</dbReference>
<accession>A0A9N9F7B9</accession>